<evidence type="ECO:0000256" key="1">
    <source>
        <dbReference type="SAM" id="Coils"/>
    </source>
</evidence>
<organism evidence="2 3">
    <name type="scientific">Reticulomyxa filosa</name>
    <dbReference type="NCBI Taxonomy" id="46433"/>
    <lineage>
        <taxon>Eukaryota</taxon>
        <taxon>Sar</taxon>
        <taxon>Rhizaria</taxon>
        <taxon>Retaria</taxon>
        <taxon>Foraminifera</taxon>
        <taxon>Monothalamids</taxon>
        <taxon>Reticulomyxidae</taxon>
        <taxon>Reticulomyxa</taxon>
    </lineage>
</organism>
<dbReference type="AlphaFoldDB" id="X6N9D7"/>
<keyword evidence="3" id="KW-1185">Reference proteome</keyword>
<proteinExistence type="predicted"/>
<evidence type="ECO:0000313" key="3">
    <source>
        <dbReference type="Proteomes" id="UP000023152"/>
    </source>
</evidence>
<sequence>NANTYTNANAGIIDSVHLLDTQTSTILASREGLYFHPSVGSKVQGGHLMPLNVLPPNHSGTNNNAKASLELLQAEMEVLKSDLSKLKAENTAYSERLRKLNYDHKVLREERNNFEATSNALHDQVNLLQSRLNNCLLDYQEKLMDMQTLQKQHKDLQQQCSKSQTTVQQLSSLVEQLTSQNQTLQKNMSHFSDEKKQMEESSLTFSVLLALFKNNNTFFVCV</sequence>
<comment type="caution">
    <text evidence="2">The sequence shown here is derived from an EMBL/GenBank/DDBJ whole genome shotgun (WGS) entry which is preliminary data.</text>
</comment>
<dbReference type="Proteomes" id="UP000023152">
    <property type="component" value="Unassembled WGS sequence"/>
</dbReference>
<feature type="non-terminal residue" evidence="2">
    <location>
        <position position="1"/>
    </location>
</feature>
<protein>
    <submittedName>
        <fullName evidence="2">Uncharacterized protein</fullName>
    </submittedName>
</protein>
<gene>
    <name evidence="2" type="ORF">RFI_14306</name>
</gene>
<name>X6N9D7_RETFI</name>
<keyword evidence="1" id="KW-0175">Coiled coil</keyword>
<feature type="coiled-coil region" evidence="1">
    <location>
        <begin position="62"/>
        <end position="201"/>
    </location>
</feature>
<accession>X6N9D7</accession>
<reference evidence="2 3" key="1">
    <citation type="journal article" date="2013" name="Curr. Biol.">
        <title>The Genome of the Foraminiferan Reticulomyxa filosa.</title>
        <authorList>
            <person name="Glockner G."/>
            <person name="Hulsmann N."/>
            <person name="Schleicher M."/>
            <person name="Noegel A.A."/>
            <person name="Eichinger L."/>
            <person name="Gallinger C."/>
            <person name="Pawlowski J."/>
            <person name="Sierra R."/>
            <person name="Euteneuer U."/>
            <person name="Pillet L."/>
            <person name="Moustafa A."/>
            <person name="Platzer M."/>
            <person name="Groth M."/>
            <person name="Szafranski K."/>
            <person name="Schliwa M."/>
        </authorList>
    </citation>
    <scope>NUCLEOTIDE SEQUENCE [LARGE SCALE GENOMIC DNA]</scope>
</reference>
<dbReference type="Gene3D" id="1.10.287.1490">
    <property type="match status" value="1"/>
</dbReference>
<evidence type="ECO:0000313" key="2">
    <source>
        <dbReference type="EMBL" id="ETO22885.1"/>
    </source>
</evidence>
<dbReference type="EMBL" id="ASPP01010393">
    <property type="protein sequence ID" value="ETO22885.1"/>
    <property type="molecule type" value="Genomic_DNA"/>
</dbReference>